<dbReference type="RefSeq" id="WP_386270305.1">
    <property type="nucleotide sequence ID" value="NZ_JAUFPZ010000002.1"/>
</dbReference>
<keyword evidence="2" id="KW-1185">Reference proteome</keyword>
<name>A0ABV8H6L9_9FLAO</name>
<proteinExistence type="predicted"/>
<dbReference type="EMBL" id="JBHSAS010000002">
    <property type="protein sequence ID" value="MFC4025994.1"/>
    <property type="molecule type" value="Genomic_DNA"/>
</dbReference>
<dbReference type="Proteomes" id="UP001595793">
    <property type="component" value="Unassembled WGS sequence"/>
</dbReference>
<evidence type="ECO:0000313" key="2">
    <source>
        <dbReference type="Proteomes" id="UP001595793"/>
    </source>
</evidence>
<dbReference type="Pfam" id="PF08907">
    <property type="entry name" value="DUF1853"/>
    <property type="match status" value="1"/>
</dbReference>
<comment type="caution">
    <text evidence="1">The sequence shown here is derived from an EMBL/GenBank/DDBJ whole genome shotgun (WGS) entry which is preliminary data.</text>
</comment>
<accession>A0ABV8H6L9</accession>
<protein>
    <submittedName>
        <fullName evidence="1">DUF1853 family protein</fullName>
    </submittedName>
</protein>
<organism evidence="1 2">
    <name type="scientific">Zunongwangia endophytica</name>
    <dbReference type="NCBI Taxonomy" id="1808945"/>
    <lineage>
        <taxon>Bacteria</taxon>
        <taxon>Pseudomonadati</taxon>
        <taxon>Bacteroidota</taxon>
        <taxon>Flavobacteriia</taxon>
        <taxon>Flavobacteriales</taxon>
        <taxon>Flavobacteriaceae</taxon>
        <taxon>Zunongwangia</taxon>
    </lineage>
</organism>
<reference evidence="2" key="1">
    <citation type="journal article" date="2019" name="Int. J. Syst. Evol. Microbiol.">
        <title>The Global Catalogue of Microorganisms (GCM) 10K type strain sequencing project: providing services to taxonomists for standard genome sequencing and annotation.</title>
        <authorList>
            <consortium name="The Broad Institute Genomics Platform"/>
            <consortium name="The Broad Institute Genome Sequencing Center for Infectious Disease"/>
            <person name="Wu L."/>
            <person name="Ma J."/>
        </authorList>
    </citation>
    <scope>NUCLEOTIDE SEQUENCE [LARGE SCALE GENOMIC DNA]</scope>
    <source>
        <strain evidence="2">CECT 9128</strain>
    </source>
</reference>
<evidence type="ECO:0000313" key="1">
    <source>
        <dbReference type="EMBL" id="MFC4025994.1"/>
    </source>
</evidence>
<gene>
    <name evidence="1" type="ORF">ACFOS1_01120</name>
</gene>
<sequence>MERHSHDYDLEAFELPKRTFQRKDSVKLKNEIEKIFVLGKRVERFFEFQISNSAKFEVLLSNIQIIEDKKTLGELDFILKEKNTNQHIHVELVYKFYVYDPSFKNELSRWIGPNRKDSLLEKIDKLKSKQLPLLYKKKTQDILSGKNIATKNIVQKVCYKASLFVPKKLLGSTFTKINNDCIKGYYITFNEFASNEYETNYFYSPQKQFWPVDPIKNETWFSYQEILSQIIKFIENKKAPLVWMKTNKGIEQFFVVWW</sequence>
<dbReference type="InterPro" id="IPR015003">
    <property type="entry name" value="DUF1853"/>
</dbReference>